<dbReference type="FunCoup" id="B9S5L0">
    <property type="interactions" value="78"/>
</dbReference>
<dbReference type="InterPro" id="IPR036188">
    <property type="entry name" value="FAD/NAD-bd_sf"/>
</dbReference>
<dbReference type="Gene3D" id="3.50.50.60">
    <property type="entry name" value="FAD/NAD(P)-binding domain"/>
    <property type="match status" value="1"/>
</dbReference>
<protein>
    <submittedName>
        <fullName evidence="5">Monoxygenase, putative</fullName>
    </submittedName>
</protein>
<dbReference type="InterPro" id="IPR044560">
    <property type="entry name" value="MOase"/>
</dbReference>
<dbReference type="Proteomes" id="UP000008311">
    <property type="component" value="Unassembled WGS sequence"/>
</dbReference>
<dbReference type="AlphaFoldDB" id="B9S5L0"/>
<evidence type="ECO:0000313" key="5">
    <source>
        <dbReference type="EMBL" id="EEF41135.1"/>
    </source>
</evidence>
<keyword evidence="1" id="KW-0560">Oxidoreductase</keyword>
<evidence type="ECO:0000256" key="1">
    <source>
        <dbReference type="ARBA" id="ARBA00023002"/>
    </source>
</evidence>
<organism evidence="5 6">
    <name type="scientific">Ricinus communis</name>
    <name type="common">Castor bean</name>
    <dbReference type="NCBI Taxonomy" id="3988"/>
    <lineage>
        <taxon>Eukaryota</taxon>
        <taxon>Viridiplantae</taxon>
        <taxon>Streptophyta</taxon>
        <taxon>Embryophyta</taxon>
        <taxon>Tracheophyta</taxon>
        <taxon>Spermatophyta</taxon>
        <taxon>Magnoliopsida</taxon>
        <taxon>eudicotyledons</taxon>
        <taxon>Gunneridae</taxon>
        <taxon>Pentapetalae</taxon>
        <taxon>rosids</taxon>
        <taxon>fabids</taxon>
        <taxon>Malpighiales</taxon>
        <taxon>Euphorbiaceae</taxon>
        <taxon>Acalyphoideae</taxon>
        <taxon>Acalypheae</taxon>
        <taxon>Ricinus</taxon>
    </lineage>
</organism>
<dbReference type="eggNOG" id="KOG2614">
    <property type="taxonomic scope" value="Eukaryota"/>
</dbReference>
<dbReference type="GO" id="GO:0071949">
    <property type="term" value="F:FAD binding"/>
    <property type="evidence" value="ECO:0007669"/>
    <property type="project" value="InterPro"/>
</dbReference>
<dbReference type="STRING" id="3988.B9S5L0"/>
<comment type="similarity">
    <text evidence="3">Belongs to the 3-hydroxybenzoate 6-hydroxylase family.</text>
</comment>
<name>B9S5L0_RICCO</name>
<gene>
    <name evidence="5" type="ORF">RCOM_0978070</name>
</gene>
<sequence>MEFAEDIVIVGAGLAGLATSLGLYRLGIKSLVLESSARLRLAEFALTTWTNAWKVIDALGIGDSLRKHHMLIDGCVLCSGEHELRCQKRKTLLQTLANELPPDTIKFSSKMVSIEESSYCKLVYLADGMIIKAKVLIGCDGVNSVVGKWLGFKRPSLTGRIAIRGMANFKGGQGYGTKFQQVFGNGLRSGFLPCDDTSIYWFFTWTPSTPNEMTLDKMKETVLSKLENGVNPLLKTVIETLKYPLELLWGNISKGNVCVAGDALHPMTPDIGQGGCSSLEDGLVLARCLAEALSISIVKF</sequence>
<dbReference type="PANTHER" id="PTHR45934:SF20">
    <property type="entry name" value="MONOOXYGENASE 2-RELATED"/>
    <property type="match status" value="1"/>
</dbReference>
<keyword evidence="2" id="KW-0503">Monooxygenase</keyword>
<dbReference type="EMBL" id="EQ973874">
    <property type="protein sequence ID" value="EEF41135.1"/>
    <property type="molecule type" value="Genomic_DNA"/>
</dbReference>
<dbReference type="InterPro" id="IPR002938">
    <property type="entry name" value="FAD-bd"/>
</dbReference>
<reference evidence="6" key="1">
    <citation type="journal article" date="2010" name="Nat. Biotechnol.">
        <title>Draft genome sequence of the oilseed species Ricinus communis.</title>
        <authorList>
            <person name="Chan A.P."/>
            <person name="Crabtree J."/>
            <person name="Zhao Q."/>
            <person name="Lorenzi H."/>
            <person name="Orvis J."/>
            <person name="Puiu D."/>
            <person name="Melake-Berhan A."/>
            <person name="Jones K.M."/>
            <person name="Redman J."/>
            <person name="Chen G."/>
            <person name="Cahoon E.B."/>
            <person name="Gedil M."/>
            <person name="Stanke M."/>
            <person name="Haas B.J."/>
            <person name="Wortman J.R."/>
            <person name="Fraser-Liggett C.M."/>
            <person name="Ravel J."/>
            <person name="Rabinowicz P.D."/>
        </authorList>
    </citation>
    <scope>NUCLEOTIDE SEQUENCE [LARGE SCALE GENOMIC DNA]</scope>
    <source>
        <strain evidence="6">cv. Hale</strain>
    </source>
</reference>
<evidence type="ECO:0000256" key="3">
    <source>
        <dbReference type="ARBA" id="ARBA00024018"/>
    </source>
</evidence>
<proteinExistence type="inferred from homology"/>
<feature type="domain" description="FAD-binding" evidence="4">
    <location>
        <begin position="6"/>
        <end position="293"/>
    </location>
</feature>
<dbReference type="Pfam" id="PF01494">
    <property type="entry name" value="FAD_binding_3"/>
    <property type="match status" value="1"/>
</dbReference>
<evidence type="ECO:0000256" key="2">
    <source>
        <dbReference type="ARBA" id="ARBA00023033"/>
    </source>
</evidence>
<dbReference type="SUPFAM" id="SSF51905">
    <property type="entry name" value="FAD/NAD(P)-binding domain"/>
    <property type="match status" value="1"/>
</dbReference>
<keyword evidence="6" id="KW-1185">Reference proteome</keyword>
<dbReference type="PRINTS" id="PR00420">
    <property type="entry name" value="RNGMNOXGNASE"/>
</dbReference>
<dbReference type="PANTHER" id="PTHR45934">
    <property type="entry name" value="FAD/NAD(P)-BINDING OXIDOREDUCTASE FAMILY PROTEIN"/>
    <property type="match status" value="1"/>
</dbReference>
<dbReference type="InParanoid" id="B9S5L0"/>
<evidence type="ECO:0000259" key="4">
    <source>
        <dbReference type="Pfam" id="PF01494"/>
    </source>
</evidence>
<evidence type="ECO:0000313" key="6">
    <source>
        <dbReference type="Proteomes" id="UP000008311"/>
    </source>
</evidence>
<dbReference type="GO" id="GO:0004497">
    <property type="term" value="F:monooxygenase activity"/>
    <property type="evidence" value="ECO:0007669"/>
    <property type="project" value="UniProtKB-KW"/>
</dbReference>
<accession>B9S5L0</accession>